<dbReference type="GO" id="GO:0005886">
    <property type="term" value="C:plasma membrane"/>
    <property type="evidence" value="ECO:0007669"/>
    <property type="project" value="UniProtKB-SubCell"/>
</dbReference>
<proteinExistence type="predicted"/>
<evidence type="ECO:0000256" key="2">
    <source>
        <dbReference type="ARBA" id="ARBA00022475"/>
    </source>
</evidence>
<feature type="transmembrane region" description="Helical" evidence="7">
    <location>
        <begin position="309"/>
        <end position="334"/>
    </location>
</feature>
<feature type="transmembrane region" description="Helical" evidence="7">
    <location>
        <begin position="281"/>
        <end position="303"/>
    </location>
</feature>
<dbReference type="AlphaFoldDB" id="A0A9W6PYS3"/>
<feature type="compositionally biased region" description="Pro residues" evidence="6">
    <location>
        <begin position="483"/>
        <end position="497"/>
    </location>
</feature>
<feature type="transmembrane region" description="Helical" evidence="7">
    <location>
        <begin position="626"/>
        <end position="647"/>
    </location>
</feature>
<feature type="transmembrane region" description="Helical" evidence="7">
    <location>
        <begin position="21"/>
        <end position="39"/>
    </location>
</feature>
<dbReference type="PANTHER" id="PTHR33406:SF13">
    <property type="entry name" value="MEMBRANE PROTEIN YDFJ"/>
    <property type="match status" value="1"/>
</dbReference>
<gene>
    <name evidence="9" type="ORF">Arub01_35920</name>
</gene>
<evidence type="ECO:0000256" key="6">
    <source>
        <dbReference type="SAM" id="MobiDB-lite"/>
    </source>
</evidence>
<keyword evidence="4 7" id="KW-1133">Transmembrane helix</keyword>
<keyword evidence="2" id="KW-1003">Cell membrane</keyword>
<dbReference type="Pfam" id="PF03176">
    <property type="entry name" value="MMPL"/>
    <property type="match status" value="2"/>
</dbReference>
<evidence type="ECO:0000256" key="3">
    <source>
        <dbReference type="ARBA" id="ARBA00022692"/>
    </source>
</evidence>
<feature type="transmembrane region" description="Helical" evidence="7">
    <location>
        <begin position="598"/>
        <end position="619"/>
    </location>
</feature>
<feature type="transmembrane region" description="Helical" evidence="7">
    <location>
        <begin position="365"/>
        <end position="384"/>
    </location>
</feature>
<comment type="subcellular location">
    <subcellularLocation>
        <location evidence="1">Cell membrane</location>
        <topology evidence="1">Multi-pass membrane protein</topology>
    </subcellularLocation>
</comment>
<dbReference type="InterPro" id="IPR004869">
    <property type="entry name" value="MMPL_dom"/>
</dbReference>
<evidence type="ECO:0000256" key="7">
    <source>
        <dbReference type="SAM" id="Phobius"/>
    </source>
</evidence>
<name>A0A9W6PYS3_9ACTN</name>
<evidence type="ECO:0000256" key="5">
    <source>
        <dbReference type="ARBA" id="ARBA00023136"/>
    </source>
</evidence>
<feature type="transmembrane region" description="Helical" evidence="7">
    <location>
        <begin position="208"/>
        <end position="228"/>
    </location>
</feature>
<keyword evidence="10" id="KW-1185">Reference proteome</keyword>
<feature type="transmembrane region" description="Helical" evidence="7">
    <location>
        <begin position="708"/>
        <end position="727"/>
    </location>
</feature>
<evidence type="ECO:0000259" key="8">
    <source>
        <dbReference type="PROSITE" id="PS50156"/>
    </source>
</evidence>
<feature type="domain" description="SSD" evidence="8">
    <location>
        <begin position="184"/>
        <end position="332"/>
    </location>
</feature>
<dbReference type="PANTHER" id="PTHR33406">
    <property type="entry name" value="MEMBRANE PROTEIN MJ1562-RELATED"/>
    <property type="match status" value="1"/>
</dbReference>
<dbReference type="EMBL" id="BSRZ01000008">
    <property type="protein sequence ID" value="GLW65348.1"/>
    <property type="molecule type" value="Genomic_DNA"/>
</dbReference>
<keyword evidence="3 7" id="KW-0812">Transmembrane</keyword>
<sequence>MTGMAAGLDRLGRWCVRHRRAVIVLWIAAMLSTAALGFARGGTFVQQSSLPGTETQRAIDSLREDFPALTGPTATVVFRGTRHGSPADWRVALAIGEAIDRISRLDRVAYAENPYVAGMGGLRSDDAVVVRVSFKGTMGDLSPADLDILDRAVEPARKAGVEVDFGGIAAMLLNQPKGGPQEAAGIVMALVVLLLAFGSFLAAGIPIVVSLCGMAVAYSLIHFAASQVEVHPTAPMAAAMLGIGAGIDYALFIVTRYRQQLAAGDDVETAVGKAMAHSGHAVVFAGGTVVFAICGLFLAGIAFVGRIGLASALAVGVMVLAALTLLPAVLGVLGTRIDRWRLPRVRPDRSADRWMRWGRHVDRHAWPYAIGAALVLLAMSIPTLSLRFGVMADSTAAPGSDARQAYDVVAREFGPGHYSPFVIVAKVPGRPGKADRRRESSPPRPSDRPGAADRQGTADRHGGGRASAPKPEGLAGLGGLTGPPSPKPSWTDKPPPASANVLDAAGEPDPDALRVGQRLRQRVAEVPRVAFAAEPVVAGRTAIVRVIPATAPHETATTDLVHRLRAATARTPGAVVHVGGENPAIIDIADTVGARMPAVVVAVVGASLALLMIAFRAVVVPVKAALMNLLSIGASFGVVTAVFQWGWGVGLLGLDQPIPVMSFVPLFMFALVFGLSMDYEVFLLARIREEYLRSGDPHDSVARGIGATARLITSAALIMIFVFAGFVPQPDPTIKMMALGMAVAVAVDATLVRMVLVPALMSLLGHANWWWPGRGRGAGRGAPGERLPTVIARRAAGQEARDSSTAGAV</sequence>
<dbReference type="Gene3D" id="1.20.1640.10">
    <property type="entry name" value="Multidrug efflux transporter AcrB transmembrane domain"/>
    <property type="match status" value="2"/>
</dbReference>
<evidence type="ECO:0000256" key="4">
    <source>
        <dbReference type="ARBA" id="ARBA00022989"/>
    </source>
</evidence>
<keyword evidence="5 7" id="KW-0472">Membrane</keyword>
<organism evidence="9 10">
    <name type="scientific">Actinomadura rubrobrunea</name>
    <dbReference type="NCBI Taxonomy" id="115335"/>
    <lineage>
        <taxon>Bacteria</taxon>
        <taxon>Bacillati</taxon>
        <taxon>Actinomycetota</taxon>
        <taxon>Actinomycetes</taxon>
        <taxon>Streptosporangiales</taxon>
        <taxon>Thermomonosporaceae</taxon>
        <taxon>Actinomadura</taxon>
    </lineage>
</organism>
<comment type="caution">
    <text evidence="9">The sequence shown here is derived from an EMBL/GenBank/DDBJ whole genome shotgun (WGS) entry which is preliminary data.</text>
</comment>
<dbReference type="SUPFAM" id="SSF82866">
    <property type="entry name" value="Multidrug efflux transporter AcrB transmembrane domain"/>
    <property type="match status" value="2"/>
</dbReference>
<evidence type="ECO:0000313" key="10">
    <source>
        <dbReference type="Proteomes" id="UP001165124"/>
    </source>
</evidence>
<feature type="transmembrane region" description="Helical" evidence="7">
    <location>
        <begin position="183"/>
        <end position="201"/>
    </location>
</feature>
<feature type="region of interest" description="Disordered" evidence="6">
    <location>
        <begin position="424"/>
        <end position="511"/>
    </location>
</feature>
<protein>
    <submittedName>
        <fullName evidence="9">Membrane protein</fullName>
    </submittedName>
</protein>
<accession>A0A9W6PYS3</accession>
<dbReference type="Proteomes" id="UP001165124">
    <property type="component" value="Unassembled WGS sequence"/>
</dbReference>
<evidence type="ECO:0000256" key="1">
    <source>
        <dbReference type="ARBA" id="ARBA00004651"/>
    </source>
</evidence>
<reference evidence="9" key="1">
    <citation type="submission" date="2023-02" db="EMBL/GenBank/DDBJ databases">
        <title>Actinomadura rubrobrunea NBRC 14622.</title>
        <authorList>
            <person name="Ichikawa N."/>
            <person name="Sato H."/>
            <person name="Tonouchi N."/>
        </authorList>
    </citation>
    <scope>NUCLEOTIDE SEQUENCE</scope>
    <source>
        <strain evidence="9">NBRC 14622</strain>
    </source>
</reference>
<evidence type="ECO:0000313" key="9">
    <source>
        <dbReference type="EMBL" id="GLW65348.1"/>
    </source>
</evidence>
<dbReference type="PROSITE" id="PS50156">
    <property type="entry name" value="SSD"/>
    <property type="match status" value="1"/>
</dbReference>
<feature type="transmembrane region" description="Helical" evidence="7">
    <location>
        <begin position="667"/>
        <end position="687"/>
    </location>
</feature>
<feature type="transmembrane region" description="Helical" evidence="7">
    <location>
        <begin position="739"/>
        <end position="764"/>
    </location>
</feature>
<feature type="compositionally biased region" description="Basic and acidic residues" evidence="6">
    <location>
        <begin position="432"/>
        <end position="462"/>
    </location>
</feature>
<feature type="transmembrane region" description="Helical" evidence="7">
    <location>
        <begin position="234"/>
        <end position="254"/>
    </location>
</feature>
<dbReference type="InterPro" id="IPR050545">
    <property type="entry name" value="Mycobact_MmpL"/>
</dbReference>
<dbReference type="InterPro" id="IPR000731">
    <property type="entry name" value="SSD"/>
</dbReference>